<dbReference type="EMBL" id="JAACJK010000109">
    <property type="protein sequence ID" value="KAF5333306.1"/>
    <property type="molecule type" value="Genomic_DNA"/>
</dbReference>
<proteinExistence type="predicted"/>
<dbReference type="AlphaFoldDB" id="A0A8H5C1M7"/>
<comment type="caution">
    <text evidence="2">The sequence shown here is derived from an EMBL/GenBank/DDBJ whole genome shotgun (WGS) entry which is preliminary data.</text>
</comment>
<accession>A0A8H5C1M7</accession>
<dbReference type="SUPFAM" id="SSF53474">
    <property type="entry name" value="alpha/beta-Hydrolases"/>
    <property type="match status" value="1"/>
</dbReference>
<sequence length="466" mass="51485">MPFVDLFSSDDYASIFYRTSSPYGNVSGFDADKPTILILHPMFLDTAWLDCQFGDPRLYMHYNLIAFDMRSVGGSTCRPSGRHDSWVDAADIALCHQKLHLPPCHVFALEGLAVFCALRFALLFPEMCLSLALCNVPAPTEPKWTGSSITESMHAWCYAEDLERLEHAATESIRFFFGPNLDVDLKDELVAHLQKTRPPVKRPWTAETISILVNRTPLDAEAYAEITQPVLILHGERSELCARKYSETLAAQLTNAKDGAVIYTVRGAGAFLSIIPGSASIVNQTLTKFLSRVPRSRSDIVPPETSILDRMTQALDRQAKLVGKKNPSTSLDPLSSLSFSCVSKQIADAQSDMIAEYTVDRLNAFNPLGPDGRPLRKMSLNRDDHWFEISKGGISVADTTKFLPNESSNTKKELEKTTRAGDAPQQLIKPSSLTSAAMEKYIIKGPMAKVIREPSLGPPGMGRMLT</sequence>
<dbReference type="InterPro" id="IPR029058">
    <property type="entry name" value="AB_hydrolase_fold"/>
</dbReference>
<evidence type="ECO:0000256" key="1">
    <source>
        <dbReference type="SAM" id="MobiDB-lite"/>
    </source>
</evidence>
<reference evidence="2 3" key="1">
    <citation type="journal article" date="2020" name="ISME J.">
        <title>Uncovering the hidden diversity of litter-decomposition mechanisms in mushroom-forming fungi.</title>
        <authorList>
            <person name="Floudas D."/>
            <person name="Bentzer J."/>
            <person name="Ahren D."/>
            <person name="Johansson T."/>
            <person name="Persson P."/>
            <person name="Tunlid A."/>
        </authorList>
    </citation>
    <scope>NUCLEOTIDE SEQUENCE [LARGE SCALE GENOMIC DNA]</scope>
    <source>
        <strain evidence="2 3">CBS 175.51</strain>
    </source>
</reference>
<name>A0A8H5C1M7_9AGAR</name>
<dbReference type="Gene3D" id="3.40.50.1820">
    <property type="entry name" value="alpha/beta hydrolase"/>
    <property type="match status" value="1"/>
</dbReference>
<protein>
    <recommendedName>
        <fullName evidence="4">Alpha/beta-hydrolase</fullName>
    </recommendedName>
</protein>
<dbReference type="OrthoDB" id="19657at2759"/>
<dbReference type="Proteomes" id="UP000541558">
    <property type="component" value="Unassembled WGS sequence"/>
</dbReference>
<feature type="region of interest" description="Disordered" evidence="1">
    <location>
        <begin position="404"/>
        <end position="424"/>
    </location>
</feature>
<gene>
    <name evidence="2" type="ORF">D9611_002294</name>
</gene>
<evidence type="ECO:0000313" key="3">
    <source>
        <dbReference type="Proteomes" id="UP000541558"/>
    </source>
</evidence>
<evidence type="ECO:0000313" key="2">
    <source>
        <dbReference type="EMBL" id="KAF5333306.1"/>
    </source>
</evidence>
<organism evidence="2 3">
    <name type="scientific">Ephemerocybe angulata</name>
    <dbReference type="NCBI Taxonomy" id="980116"/>
    <lineage>
        <taxon>Eukaryota</taxon>
        <taxon>Fungi</taxon>
        <taxon>Dikarya</taxon>
        <taxon>Basidiomycota</taxon>
        <taxon>Agaricomycotina</taxon>
        <taxon>Agaricomycetes</taxon>
        <taxon>Agaricomycetidae</taxon>
        <taxon>Agaricales</taxon>
        <taxon>Agaricineae</taxon>
        <taxon>Psathyrellaceae</taxon>
        <taxon>Ephemerocybe</taxon>
    </lineage>
</organism>
<evidence type="ECO:0008006" key="4">
    <source>
        <dbReference type="Google" id="ProtNLM"/>
    </source>
</evidence>
<keyword evidence="3" id="KW-1185">Reference proteome</keyword>
<feature type="compositionally biased region" description="Basic and acidic residues" evidence="1">
    <location>
        <begin position="409"/>
        <end position="419"/>
    </location>
</feature>